<dbReference type="EMBL" id="BBPA01000021">
    <property type="protein sequence ID" value="GAL92542.1"/>
    <property type="molecule type" value="Genomic_DNA"/>
</dbReference>
<feature type="transmembrane region" description="Helical" evidence="1">
    <location>
        <begin position="6"/>
        <end position="35"/>
    </location>
</feature>
<keyword evidence="1" id="KW-0472">Membrane</keyword>
<comment type="caution">
    <text evidence="2">The sequence shown here is derived from an EMBL/GenBank/DDBJ whole genome shotgun (WGS) entry which is preliminary data.</text>
</comment>
<dbReference type="AlphaFoldDB" id="A0A0A1VRU6"/>
<name>A0A0A1VRU6_MICAE</name>
<evidence type="ECO:0000313" key="2">
    <source>
        <dbReference type="EMBL" id="GAL92542.1"/>
    </source>
</evidence>
<keyword evidence="1" id="KW-1133">Transmembrane helix</keyword>
<reference evidence="3" key="1">
    <citation type="journal article" date="2015" name="Genome">
        <title>Whole Genome Sequence of the Non-Microcystin-Producing Microcystis aeruginosa Strain NIES-44.</title>
        <authorList>
            <person name="Okano K."/>
            <person name="Miyata N."/>
            <person name="Ozaki Y."/>
        </authorList>
    </citation>
    <scope>NUCLEOTIDE SEQUENCE [LARGE SCALE GENOMIC DNA]</scope>
    <source>
        <strain evidence="3">NIES-44</strain>
    </source>
</reference>
<keyword evidence="1" id="KW-0812">Transmembrane</keyword>
<sequence>MSQLFLSFIPLTVTFSLITGYCLLITDLCGILTLIKL</sequence>
<evidence type="ECO:0000313" key="3">
    <source>
        <dbReference type="Proteomes" id="UP000030321"/>
    </source>
</evidence>
<protein>
    <submittedName>
        <fullName evidence="2">Uncharacterized protein</fullName>
    </submittedName>
</protein>
<gene>
    <name evidence="2" type="ORF">N44_01100</name>
</gene>
<organism evidence="2 3">
    <name type="scientific">Microcystis aeruginosa NIES-44</name>
    <dbReference type="NCBI Taxonomy" id="449439"/>
    <lineage>
        <taxon>Bacteria</taxon>
        <taxon>Bacillati</taxon>
        <taxon>Cyanobacteriota</taxon>
        <taxon>Cyanophyceae</taxon>
        <taxon>Oscillatoriophycideae</taxon>
        <taxon>Chroococcales</taxon>
        <taxon>Microcystaceae</taxon>
        <taxon>Microcystis</taxon>
    </lineage>
</organism>
<dbReference type="Proteomes" id="UP000030321">
    <property type="component" value="Unassembled WGS sequence"/>
</dbReference>
<evidence type="ECO:0000256" key="1">
    <source>
        <dbReference type="SAM" id="Phobius"/>
    </source>
</evidence>
<accession>A0A0A1VRU6</accession>
<proteinExistence type="predicted"/>